<sequence>MTAKPVARLRGIAGLVLTVRFLTELAMLAGLAVAGAHLGDGVLLGIAAAVLLPTAAAVVWGLFIGPRAGRRLPEPARFLVEFALFAATGVLLALSDWLVAGVVVAVAGIAFAALTRVHAKDG</sequence>
<keyword evidence="1" id="KW-0812">Transmembrane</keyword>
<feature type="transmembrane region" description="Helical" evidence="1">
    <location>
        <begin position="12"/>
        <end position="36"/>
    </location>
</feature>
<proteinExistence type="predicted"/>
<dbReference type="EMBL" id="JAFFZE010000006">
    <property type="protein sequence ID" value="MCT2582916.1"/>
    <property type="molecule type" value="Genomic_DNA"/>
</dbReference>
<feature type="transmembrane region" description="Helical" evidence="1">
    <location>
        <begin position="100"/>
        <end position="119"/>
    </location>
</feature>
<dbReference type="Proteomes" id="UP001156441">
    <property type="component" value="Unassembled WGS sequence"/>
</dbReference>
<feature type="transmembrane region" description="Helical" evidence="1">
    <location>
        <begin position="76"/>
        <end position="94"/>
    </location>
</feature>
<comment type="caution">
    <text evidence="2">The sequence shown here is derived from an EMBL/GenBank/DDBJ whole genome shotgun (WGS) entry which is preliminary data.</text>
</comment>
<reference evidence="2 3" key="1">
    <citation type="submission" date="2021-02" db="EMBL/GenBank/DDBJ databases">
        <title>Actinophytocola xerophila sp. nov., isolated from soil of cotton cropping field.</title>
        <authorList>
            <person name="Huang R."/>
            <person name="Chen X."/>
            <person name="Ge X."/>
            <person name="Liu W."/>
        </authorList>
    </citation>
    <scope>NUCLEOTIDE SEQUENCE [LARGE SCALE GENOMIC DNA]</scope>
    <source>
        <strain evidence="2 3">S1-96</strain>
    </source>
</reference>
<evidence type="ECO:0000313" key="2">
    <source>
        <dbReference type="EMBL" id="MCT2582916.1"/>
    </source>
</evidence>
<keyword evidence="1" id="KW-0472">Membrane</keyword>
<evidence type="ECO:0000313" key="3">
    <source>
        <dbReference type="Proteomes" id="UP001156441"/>
    </source>
</evidence>
<dbReference type="Pfam" id="PF10823">
    <property type="entry name" value="DUF2568"/>
    <property type="match status" value="1"/>
</dbReference>
<dbReference type="RefSeq" id="WP_260190250.1">
    <property type="nucleotide sequence ID" value="NZ_JAFFZE010000006.1"/>
</dbReference>
<keyword evidence="1" id="KW-1133">Transmembrane helix</keyword>
<keyword evidence="3" id="KW-1185">Reference proteome</keyword>
<protein>
    <submittedName>
        <fullName evidence="2">YrdB family protein</fullName>
    </submittedName>
</protein>
<feature type="transmembrane region" description="Helical" evidence="1">
    <location>
        <begin position="42"/>
        <end position="64"/>
    </location>
</feature>
<evidence type="ECO:0000256" key="1">
    <source>
        <dbReference type="SAM" id="Phobius"/>
    </source>
</evidence>
<accession>A0ABT2J577</accession>
<gene>
    <name evidence="2" type="ORF">JT362_07260</name>
</gene>
<name>A0ABT2J577_9PSEU</name>
<dbReference type="InterPro" id="IPR021214">
    <property type="entry name" value="DUF2568"/>
</dbReference>
<organism evidence="2 3">
    <name type="scientific">Actinophytocola gossypii</name>
    <dbReference type="NCBI Taxonomy" id="2812003"/>
    <lineage>
        <taxon>Bacteria</taxon>
        <taxon>Bacillati</taxon>
        <taxon>Actinomycetota</taxon>
        <taxon>Actinomycetes</taxon>
        <taxon>Pseudonocardiales</taxon>
        <taxon>Pseudonocardiaceae</taxon>
    </lineage>
</organism>